<evidence type="ECO:0008006" key="3">
    <source>
        <dbReference type="Google" id="ProtNLM"/>
    </source>
</evidence>
<dbReference type="AlphaFoldDB" id="C3Y8P2"/>
<feature type="compositionally biased region" description="Polar residues" evidence="1">
    <location>
        <begin position="210"/>
        <end position="233"/>
    </location>
</feature>
<accession>C3Y8P2</accession>
<feature type="region of interest" description="Disordered" evidence="1">
    <location>
        <begin position="176"/>
        <end position="195"/>
    </location>
</feature>
<proteinExistence type="predicted"/>
<feature type="region of interest" description="Disordered" evidence="1">
    <location>
        <begin position="392"/>
        <end position="420"/>
    </location>
</feature>
<dbReference type="EMBL" id="GG666491">
    <property type="protein sequence ID" value="EEN63479.1"/>
    <property type="molecule type" value="Genomic_DNA"/>
</dbReference>
<protein>
    <recommendedName>
        <fullName evidence="3">RNase H type-1 domain-containing protein</fullName>
    </recommendedName>
</protein>
<feature type="region of interest" description="Disordered" evidence="1">
    <location>
        <begin position="210"/>
        <end position="267"/>
    </location>
</feature>
<feature type="compositionally biased region" description="Polar residues" evidence="1">
    <location>
        <begin position="242"/>
        <end position="251"/>
    </location>
</feature>
<sequence length="420" mass="46868">MWNFSVRMTIKPNLEGIAELISAKETAEIPQKPVEDLSANDVFLHSHPDLEQAKLKSHIMPLGILEKNESKHDDMIAILEEYQKYVPHGIKIPLEGDGLSNMRGVESQDARADGATAADRLEDLELVTAEWQRESELMMQQLSDDSLKILSYKDDIMRMIIDSWASIDIGISATNSTATHSTSSANEHSARPDPGLSRLAEMRELDIISTPSSYQSSPPGLQNYHLSSPSTYQPSPPGLQNYHLSSTSVYQPSPPGLQNYHLSSPSTYQPSPKVAKFHLSSQAQYQPVSPISQLAAPLTSFTYRELLGTCLVSESFIHLLSHKRVLHRPDNQDVVRILSGDSRVPHLKHNAVTIYSLCTNHYIHLSAEWIRRDENDKADYLSKTHDDYKLNPTVFDSSPLDGGTHTHKPRTHSRPPGNVS</sequence>
<organism>
    <name type="scientific">Branchiostoma floridae</name>
    <name type="common">Florida lancelet</name>
    <name type="synonym">Amphioxus</name>
    <dbReference type="NCBI Taxonomy" id="7739"/>
    <lineage>
        <taxon>Eukaryota</taxon>
        <taxon>Metazoa</taxon>
        <taxon>Chordata</taxon>
        <taxon>Cephalochordata</taxon>
        <taxon>Leptocardii</taxon>
        <taxon>Amphioxiformes</taxon>
        <taxon>Branchiostomatidae</taxon>
        <taxon>Branchiostoma</taxon>
    </lineage>
</organism>
<feature type="compositionally biased region" description="Low complexity" evidence="1">
    <location>
        <begin position="176"/>
        <end position="187"/>
    </location>
</feature>
<reference evidence="2" key="1">
    <citation type="journal article" date="2008" name="Nature">
        <title>The amphioxus genome and the evolution of the chordate karyotype.</title>
        <authorList>
            <consortium name="US DOE Joint Genome Institute (JGI-PGF)"/>
            <person name="Putnam N.H."/>
            <person name="Butts T."/>
            <person name="Ferrier D.E.K."/>
            <person name="Furlong R.F."/>
            <person name="Hellsten U."/>
            <person name="Kawashima T."/>
            <person name="Robinson-Rechavi M."/>
            <person name="Shoguchi E."/>
            <person name="Terry A."/>
            <person name="Yu J.-K."/>
            <person name="Benito-Gutierrez E.L."/>
            <person name="Dubchak I."/>
            <person name="Garcia-Fernandez J."/>
            <person name="Gibson-Brown J.J."/>
            <person name="Grigoriev I.V."/>
            <person name="Horton A.C."/>
            <person name="de Jong P.J."/>
            <person name="Jurka J."/>
            <person name="Kapitonov V.V."/>
            <person name="Kohara Y."/>
            <person name="Kuroki Y."/>
            <person name="Lindquist E."/>
            <person name="Lucas S."/>
            <person name="Osoegawa K."/>
            <person name="Pennacchio L.A."/>
            <person name="Salamov A.A."/>
            <person name="Satou Y."/>
            <person name="Sauka-Spengler T."/>
            <person name="Schmutz J."/>
            <person name="Shin-I T."/>
            <person name="Toyoda A."/>
            <person name="Bronner-Fraser M."/>
            <person name="Fujiyama A."/>
            <person name="Holland L.Z."/>
            <person name="Holland P.W.H."/>
            <person name="Satoh N."/>
            <person name="Rokhsar D.S."/>
        </authorList>
    </citation>
    <scope>NUCLEOTIDE SEQUENCE [LARGE SCALE GENOMIC DNA]</scope>
    <source>
        <strain evidence="2">S238N-H82</strain>
        <tissue evidence="2">Testes</tissue>
    </source>
</reference>
<gene>
    <name evidence="2" type="ORF">BRAFLDRAFT_69901</name>
</gene>
<dbReference type="InParanoid" id="C3Y8P2"/>
<evidence type="ECO:0000256" key="1">
    <source>
        <dbReference type="SAM" id="MobiDB-lite"/>
    </source>
</evidence>
<evidence type="ECO:0000313" key="2">
    <source>
        <dbReference type="EMBL" id="EEN63479.1"/>
    </source>
</evidence>
<name>C3Y8P2_BRAFL</name>